<organism evidence="14 15">
    <name type="scientific">Hominibacterium faecale</name>
    <dbReference type="NCBI Taxonomy" id="2839743"/>
    <lineage>
        <taxon>Bacteria</taxon>
        <taxon>Bacillati</taxon>
        <taxon>Bacillota</taxon>
        <taxon>Clostridia</taxon>
        <taxon>Peptostreptococcales</taxon>
        <taxon>Anaerovoracaceae</taxon>
        <taxon>Hominibacterium</taxon>
    </lineage>
</organism>
<dbReference type="RefSeq" id="WP_253019571.1">
    <property type="nucleotide sequence ID" value="NZ_JAOSHN010000007.1"/>
</dbReference>
<dbReference type="CDD" id="cd17546">
    <property type="entry name" value="REC_hyHK_CKI1_RcsC-like"/>
    <property type="match status" value="1"/>
</dbReference>
<evidence type="ECO:0000256" key="2">
    <source>
        <dbReference type="ARBA" id="ARBA00006402"/>
    </source>
</evidence>
<dbReference type="InterPro" id="IPR036890">
    <property type="entry name" value="HATPase_C_sf"/>
</dbReference>
<keyword evidence="11" id="KW-0472">Membrane</keyword>
<keyword evidence="6" id="KW-0808">Transferase</keyword>
<dbReference type="Pfam" id="PF00512">
    <property type="entry name" value="HisKA"/>
    <property type="match status" value="1"/>
</dbReference>
<feature type="modified residue" description="4-aspartylphosphate" evidence="10">
    <location>
        <position position="672"/>
    </location>
</feature>
<keyword evidence="5 10" id="KW-0597">Phosphoprotein</keyword>
<dbReference type="Gene3D" id="3.40.50.2300">
    <property type="match status" value="1"/>
</dbReference>
<dbReference type="InterPro" id="IPR004358">
    <property type="entry name" value="Sig_transdc_His_kin-like_C"/>
</dbReference>
<dbReference type="CDD" id="cd00082">
    <property type="entry name" value="HisKA"/>
    <property type="match status" value="1"/>
</dbReference>
<dbReference type="InterPro" id="IPR005467">
    <property type="entry name" value="His_kinase_dom"/>
</dbReference>
<dbReference type="Pfam" id="PF00072">
    <property type="entry name" value="Response_reg"/>
    <property type="match status" value="1"/>
</dbReference>
<dbReference type="Pfam" id="PF02518">
    <property type="entry name" value="HATPase_c"/>
    <property type="match status" value="1"/>
</dbReference>
<dbReference type="FunFam" id="3.30.565.10:FF:000010">
    <property type="entry name" value="Sensor histidine kinase RcsC"/>
    <property type="match status" value="1"/>
</dbReference>
<feature type="domain" description="Histidine kinase" evidence="12">
    <location>
        <begin position="375"/>
        <end position="598"/>
    </location>
</feature>
<dbReference type="PANTHER" id="PTHR45339">
    <property type="entry name" value="HYBRID SIGNAL TRANSDUCTION HISTIDINE KINASE J"/>
    <property type="match status" value="1"/>
</dbReference>
<sequence>MKNNDNSMNSGQKHKVRRAIRFPMLLMSCIAVFSVVILLTFLFYHSLEREIYKERAAYMTEISAQVVSTTDTVANAQWNLAAILANRMKASQISGTAELTEWIVSEVKIHDQDELSFLVFDNAGNYYDAAGIRVRWQGNLMSIQNDSPKRQVEVITLSTTPKNTDEMVFLLRMETPVVLKAEGVTLTHVAVVRDMDLFYEQFQVPSFEGSGENFFVSSVGTRVYRGKSYSKVIGDVYNVLKPLERMSFRFEGSYEKLKDIIASREKCCMEFSDTENTHYYVTSVPMGINDWSILSVVPSSVVSAQMQHFLNMTLFGMGAIALLVLAAISTAILLIVRYRTSQELLHQQAEMNAALQEAAQTAEEASRAKTVFLSHMSHDIRTPINGIMGMTDIAVRNLGDIGRVTDCLGKIAVSSKHLLSLVNDVLDMSRIESGKVKLEHKPFYVEALLDACYSLVAGQVQERGLTMKKEFSGVGQLVLSGDELRLRQIIINILGNAVKFTPDDGEVVFTACGKDVGGGISELTLIIQDNGIGMSEDFQQKIFEPFTQAEDSPKSRYKGTGLGMSIVKQFLNLMGGSIELQSAPGQGSKFAVRLCLPNVTAPLRQEHAPDDDVSLLRGLRVLLVEDNELNMEIARYILEECGMEVTGVENGLQALEIFEDRPEGSFDVILMDVMMPVMDGLEATRAIRTGSHGDAKTIPIIAMTANAYAEDRRAVFEAGMDRHLAKPIEREELLHALVELRTRTKD</sequence>
<evidence type="ECO:0000256" key="6">
    <source>
        <dbReference type="ARBA" id="ARBA00022777"/>
    </source>
</evidence>
<dbReference type="GO" id="GO:0005524">
    <property type="term" value="F:ATP binding"/>
    <property type="evidence" value="ECO:0007669"/>
    <property type="project" value="UniProtKB-KW"/>
</dbReference>
<dbReference type="InterPro" id="IPR001789">
    <property type="entry name" value="Sig_transdc_resp-reg_receiver"/>
</dbReference>
<dbReference type="EMBL" id="JAOSHN010000007">
    <property type="protein sequence ID" value="MCU7379996.1"/>
    <property type="molecule type" value="Genomic_DNA"/>
</dbReference>
<accession>A0A9J6QWY6</accession>
<dbReference type="GO" id="GO:0000155">
    <property type="term" value="F:phosphorelay sensor kinase activity"/>
    <property type="evidence" value="ECO:0007669"/>
    <property type="project" value="InterPro"/>
</dbReference>
<evidence type="ECO:0000256" key="8">
    <source>
        <dbReference type="ARBA" id="ARBA00024867"/>
    </source>
</evidence>
<evidence type="ECO:0000259" key="13">
    <source>
        <dbReference type="PROSITE" id="PS50110"/>
    </source>
</evidence>
<evidence type="ECO:0000313" key="15">
    <source>
        <dbReference type="Proteomes" id="UP001065549"/>
    </source>
</evidence>
<evidence type="ECO:0000259" key="12">
    <source>
        <dbReference type="PROSITE" id="PS50109"/>
    </source>
</evidence>
<dbReference type="PANTHER" id="PTHR45339:SF5">
    <property type="entry name" value="HISTIDINE KINASE"/>
    <property type="match status" value="1"/>
</dbReference>
<keyword evidence="14" id="KW-0067">ATP-binding</keyword>
<evidence type="ECO:0000256" key="11">
    <source>
        <dbReference type="SAM" id="Phobius"/>
    </source>
</evidence>
<proteinExistence type="inferred from homology"/>
<keyword evidence="11" id="KW-0812">Transmembrane</keyword>
<comment type="caution">
    <text evidence="14">The sequence shown here is derived from an EMBL/GenBank/DDBJ whole genome shotgun (WGS) entry which is preliminary data.</text>
</comment>
<evidence type="ECO:0000256" key="5">
    <source>
        <dbReference type="ARBA" id="ARBA00022553"/>
    </source>
</evidence>
<dbReference type="SMART" id="SM00388">
    <property type="entry name" value="HisKA"/>
    <property type="match status" value="1"/>
</dbReference>
<gene>
    <name evidence="14" type="ORF">OBO34_16775</name>
</gene>
<dbReference type="PROSITE" id="PS50109">
    <property type="entry name" value="HIS_KIN"/>
    <property type="match status" value="1"/>
</dbReference>
<dbReference type="CDD" id="cd16922">
    <property type="entry name" value="HATPase_EvgS-ArcB-TorS-like"/>
    <property type="match status" value="1"/>
</dbReference>
<feature type="domain" description="Response regulatory" evidence="13">
    <location>
        <begin position="620"/>
        <end position="741"/>
    </location>
</feature>
<keyword evidence="15" id="KW-1185">Reference proteome</keyword>
<comment type="similarity">
    <text evidence="2">In the N-terminal section; belongs to the phytochrome family.</text>
</comment>
<dbReference type="InterPro" id="IPR003661">
    <property type="entry name" value="HisK_dim/P_dom"/>
</dbReference>
<evidence type="ECO:0000256" key="1">
    <source>
        <dbReference type="ARBA" id="ARBA00000085"/>
    </source>
</evidence>
<dbReference type="Gene3D" id="1.10.287.130">
    <property type="match status" value="1"/>
</dbReference>
<feature type="transmembrane region" description="Helical" evidence="11">
    <location>
        <begin position="20"/>
        <end position="44"/>
    </location>
</feature>
<feature type="transmembrane region" description="Helical" evidence="11">
    <location>
        <begin position="309"/>
        <end position="336"/>
    </location>
</feature>
<comment type="catalytic activity">
    <reaction evidence="1">
        <text>ATP + protein L-histidine = ADP + protein N-phospho-L-histidine.</text>
        <dbReference type="EC" id="2.7.13.3"/>
    </reaction>
</comment>
<comment type="function">
    <text evidence="8">May play the central regulatory role in sporulation. It may be an element of the effector pathway responsible for the activation of sporulation genes in response to nutritional stress. Spo0A may act in concert with spo0H (a sigma factor) to control the expression of some genes that are critical to the sporulation process.</text>
</comment>
<dbReference type="AlphaFoldDB" id="A0A9J6QWY6"/>
<keyword evidence="6" id="KW-0418">Kinase</keyword>
<evidence type="ECO:0000256" key="7">
    <source>
        <dbReference type="ARBA" id="ARBA00023012"/>
    </source>
</evidence>
<dbReference type="SMART" id="SM00448">
    <property type="entry name" value="REC"/>
    <property type="match status" value="1"/>
</dbReference>
<dbReference type="InterPro" id="IPR003594">
    <property type="entry name" value="HATPase_dom"/>
</dbReference>
<evidence type="ECO:0000256" key="10">
    <source>
        <dbReference type="PROSITE-ProRule" id="PRU00169"/>
    </source>
</evidence>
<dbReference type="InterPro" id="IPR011006">
    <property type="entry name" value="CheY-like_superfamily"/>
</dbReference>
<keyword evidence="7" id="KW-0902">Two-component regulatory system</keyword>
<dbReference type="PRINTS" id="PR00344">
    <property type="entry name" value="BCTRLSENSOR"/>
</dbReference>
<keyword evidence="11" id="KW-1133">Transmembrane helix</keyword>
<keyword evidence="14" id="KW-0547">Nucleotide-binding</keyword>
<dbReference type="Gene3D" id="3.30.565.10">
    <property type="entry name" value="Histidine kinase-like ATPase, C-terminal domain"/>
    <property type="match status" value="1"/>
</dbReference>
<dbReference type="Proteomes" id="UP001065549">
    <property type="component" value="Unassembled WGS sequence"/>
</dbReference>
<dbReference type="SUPFAM" id="SSF52172">
    <property type="entry name" value="CheY-like"/>
    <property type="match status" value="1"/>
</dbReference>
<dbReference type="SMART" id="SM00387">
    <property type="entry name" value="HATPase_c"/>
    <property type="match status" value="1"/>
</dbReference>
<dbReference type="SUPFAM" id="SSF55874">
    <property type="entry name" value="ATPase domain of HSP90 chaperone/DNA topoisomerase II/histidine kinase"/>
    <property type="match status" value="1"/>
</dbReference>
<evidence type="ECO:0000256" key="4">
    <source>
        <dbReference type="ARBA" id="ARBA00018672"/>
    </source>
</evidence>
<protein>
    <recommendedName>
        <fullName evidence="9">Circadian input-output histidine kinase CikA</fullName>
        <ecNumber evidence="3">2.7.13.3</ecNumber>
    </recommendedName>
    <alternativeName>
        <fullName evidence="4">Stage 0 sporulation protein A homolog</fullName>
    </alternativeName>
</protein>
<dbReference type="SUPFAM" id="SSF47384">
    <property type="entry name" value="Homodimeric domain of signal transducing histidine kinase"/>
    <property type="match status" value="1"/>
</dbReference>
<evidence type="ECO:0000256" key="9">
    <source>
        <dbReference type="ARBA" id="ARBA00074306"/>
    </source>
</evidence>
<name>A0A9J6QWY6_9FIRM</name>
<dbReference type="InterPro" id="IPR036097">
    <property type="entry name" value="HisK_dim/P_sf"/>
</dbReference>
<dbReference type="PROSITE" id="PS50110">
    <property type="entry name" value="RESPONSE_REGULATORY"/>
    <property type="match status" value="1"/>
</dbReference>
<dbReference type="EC" id="2.7.13.3" evidence="3"/>
<reference evidence="14" key="1">
    <citation type="submission" date="2022-09" db="EMBL/GenBank/DDBJ databases">
        <title>Culturomic study of gut microbiota in children with autism spectrum disorder.</title>
        <authorList>
            <person name="Efimov B.A."/>
            <person name="Chaplin A.V."/>
            <person name="Sokolova S.R."/>
            <person name="Pikina A.P."/>
            <person name="Korzhanova M."/>
            <person name="Belova V."/>
            <person name="Korostin D."/>
        </authorList>
    </citation>
    <scope>NUCLEOTIDE SEQUENCE</scope>
    <source>
        <strain evidence="14">ASD5510</strain>
    </source>
</reference>
<evidence type="ECO:0000256" key="3">
    <source>
        <dbReference type="ARBA" id="ARBA00012438"/>
    </source>
</evidence>
<evidence type="ECO:0000313" key="14">
    <source>
        <dbReference type="EMBL" id="MCU7379996.1"/>
    </source>
</evidence>